<evidence type="ECO:0000313" key="6">
    <source>
        <dbReference type="EMBL" id="MFC0273320.1"/>
    </source>
</evidence>
<reference evidence="6 7" key="1">
    <citation type="submission" date="2024-09" db="EMBL/GenBank/DDBJ databases">
        <authorList>
            <person name="Sun Q."/>
            <person name="Mori K."/>
        </authorList>
    </citation>
    <scope>NUCLEOTIDE SEQUENCE [LARGE SCALE GENOMIC DNA]</scope>
    <source>
        <strain evidence="6 7">CCM 7228</strain>
    </source>
</reference>
<keyword evidence="3 5" id="KW-1133">Transmembrane helix</keyword>
<evidence type="ECO:0000256" key="2">
    <source>
        <dbReference type="ARBA" id="ARBA00022692"/>
    </source>
</evidence>
<dbReference type="Proteomes" id="UP001589854">
    <property type="component" value="Unassembled WGS sequence"/>
</dbReference>
<dbReference type="EMBL" id="JBHLVO010000019">
    <property type="protein sequence ID" value="MFC0273320.1"/>
    <property type="molecule type" value="Genomic_DNA"/>
</dbReference>
<protein>
    <submittedName>
        <fullName evidence="6">DUF4870 domain-containing protein</fullName>
    </submittedName>
</protein>
<keyword evidence="2 5" id="KW-0812">Transmembrane</keyword>
<evidence type="ECO:0000256" key="3">
    <source>
        <dbReference type="ARBA" id="ARBA00022989"/>
    </source>
</evidence>
<feature type="transmembrane region" description="Helical" evidence="5">
    <location>
        <begin position="72"/>
        <end position="97"/>
    </location>
</feature>
<organism evidence="6 7">
    <name type="scientific">Metabacillus herbersteinensis</name>
    <dbReference type="NCBI Taxonomy" id="283816"/>
    <lineage>
        <taxon>Bacteria</taxon>
        <taxon>Bacillati</taxon>
        <taxon>Bacillota</taxon>
        <taxon>Bacilli</taxon>
        <taxon>Bacillales</taxon>
        <taxon>Bacillaceae</taxon>
        <taxon>Metabacillus</taxon>
    </lineage>
</organism>
<sequence>MATNRVISSLCYFSVFFAPFILPIAIYFIVDDEEVKNDAKKSLISHIIPILTLIGLVAMVIFSSMANAGEGIFLSLFFGGFIVVGILNLVVFIWNIVKGIKVLQKA</sequence>
<gene>
    <name evidence="6" type="ORF">ACFFIX_18105</name>
</gene>
<evidence type="ECO:0000256" key="1">
    <source>
        <dbReference type="ARBA" id="ARBA00004141"/>
    </source>
</evidence>
<feature type="transmembrane region" description="Helical" evidence="5">
    <location>
        <begin position="6"/>
        <end position="30"/>
    </location>
</feature>
<accession>A0ABV6GI10</accession>
<evidence type="ECO:0000256" key="4">
    <source>
        <dbReference type="ARBA" id="ARBA00023136"/>
    </source>
</evidence>
<dbReference type="RefSeq" id="WP_378936499.1">
    <property type="nucleotide sequence ID" value="NZ_JBHLVO010000019.1"/>
</dbReference>
<comment type="caution">
    <text evidence="6">The sequence shown here is derived from an EMBL/GenBank/DDBJ whole genome shotgun (WGS) entry which is preliminary data.</text>
</comment>
<keyword evidence="4 5" id="KW-0472">Membrane</keyword>
<proteinExistence type="predicted"/>
<dbReference type="InterPro" id="IPR019109">
    <property type="entry name" value="MamF_MmsF"/>
</dbReference>
<dbReference type="Pfam" id="PF09685">
    <property type="entry name" value="MamF_MmsF"/>
    <property type="match status" value="1"/>
</dbReference>
<feature type="transmembrane region" description="Helical" evidence="5">
    <location>
        <begin position="42"/>
        <end position="66"/>
    </location>
</feature>
<keyword evidence="7" id="KW-1185">Reference proteome</keyword>
<evidence type="ECO:0000256" key="5">
    <source>
        <dbReference type="SAM" id="Phobius"/>
    </source>
</evidence>
<evidence type="ECO:0000313" key="7">
    <source>
        <dbReference type="Proteomes" id="UP001589854"/>
    </source>
</evidence>
<name>A0ABV6GI10_9BACI</name>
<comment type="subcellular location">
    <subcellularLocation>
        <location evidence="1">Membrane</location>
        <topology evidence="1">Multi-pass membrane protein</topology>
    </subcellularLocation>
</comment>